<keyword evidence="8" id="KW-0072">Autophagy</keyword>
<evidence type="ECO:0000256" key="5">
    <source>
        <dbReference type="ARBA" id="ARBA00022753"/>
    </source>
</evidence>
<reference evidence="11" key="2">
    <citation type="submission" date="2022-06" db="UniProtKB">
        <authorList>
            <consortium name="EnsemblMetazoa"/>
        </authorList>
    </citation>
    <scope>IDENTIFICATION</scope>
</reference>
<dbReference type="PROSITE" id="PS50826">
    <property type="entry name" value="RUN"/>
    <property type="match status" value="1"/>
</dbReference>
<name>A0A8R1TJ57_ONCVO</name>
<evidence type="ECO:0000256" key="2">
    <source>
        <dbReference type="ARBA" id="ARBA00022553"/>
    </source>
</evidence>
<dbReference type="SMART" id="SM00593">
    <property type="entry name" value="RUN"/>
    <property type="match status" value="1"/>
</dbReference>
<evidence type="ECO:0000313" key="12">
    <source>
        <dbReference type="Proteomes" id="UP000024404"/>
    </source>
</evidence>
<evidence type="ECO:0000259" key="10">
    <source>
        <dbReference type="PROSITE" id="PS50826"/>
    </source>
</evidence>
<proteinExistence type="predicted"/>
<dbReference type="PANTHER" id="PTHR12326:SF12">
    <property type="entry name" value="PLECKSTRIN HOMOLOGY AND RUN DOMAIN CONTAINING M1"/>
    <property type="match status" value="1"/>
</dbReference>
<dbReference type="SUPFAM" id="SSF140741">
    <property type="entry name" value="RUN domain-like"/>
    <property type="match status" value="1"/>
</dbReference>
<keyword evidence="6" id="KW-0863">Zinc-finger</keyword>
<dbReference type="GO" id="GO:0007040">
    <property type="term" value="P:lysosome organization"/>
    <property type="evidence" value="ECO:0007669"/>
    <property type="project" value="EnsemblMetazoa"/>
</dbReference>
<dbReference type="CDD" id="cd17679">
    <property type="entry name" value="RUN_PLEKHM1"/>
    <property type="match status" value="1"/>
</dbReference>
<dbReference type="GO" id="GO:0005770">
    <property type="term" value="C:late endosome"/>
    <property type="evidence" value="ECO:0007669"/>
    <property type="project" value="UniProtKB-SubCell"/>
</dbReference>
<dbReference type="Pfam" id="PF02759">
    <property type="entry name" value="RUN"/>
    <property type="match status" value="1"/>
</dbReference>
<dbReference type="EnsemblMetazoa" id="OVOC10051.1">
    <property type="protein sequence ID" value="OVOC10051.1"/>
    <property type="gene ID" value="WBGene00246860"/>
</dbReference>
<evidence type="ECO:0000256" key="3">
    <source>
        <dbReference type="ARBA" id="ARBA00022723"/>
    </source>
</evidence>
<dbReference type="SMART" id="SM01175">
    <property type="entry name" value="DUF4206"/>
    <property type="match status" value="1"/>
</dbReference>
<dbReference type="InterPro" id="IPR047326">
    <property type="entry name" value="RUN_PLEKHM1"/>
</dbReference>
<keyword evidence="4" id="KW-0677">Repeat</keyword>
<feature type="domain" description="RUN" evidence="10">
    <location>
        <begin position="31"/>
        <end position="165"/>
    </location>
</feature>
<reference evidence="12" key="1">
    <citation type="submission" date="2013-10" db="EMBL/GenBank/DDBJ databases">
        <title>Genome sequencing of Onchocerca volvulus.</title>
        <authorList>
            <person name="Cotton J."/>
            <person name="Tsai J."/>
            <person name="Stanley E."/>
            <person name="Tracey A."/>
            <person name="Holroyd N."/>
            <person name="Lustigman S."/>
            <person name="Berriman M."/>
        </authorList>
    </citation>
    <scope>NUCLEOTIDE SEQUENCE</scope>
</reference>
<keyword evidence="3" id="KW-0479">Metal-binding</keyword>
<keyword evidence="5" id="KW-0967">Endosome</keyword>
<comment type="subcellular location">
    <subcellularLocation>
        <location evidence="1">Late endosome</location>
    </subcellularLocation>
</comment>
<dbReference type="InterPro" id="IPR051366">
    <property type="entry name" value="DEF8"/>
</dbReference>
<keyword evidence="12" id="KW-1185">Reference proteome</keyword>
<dbReference type="Gene3D" id="1.20.58.900">
    <property type="match status" value="1"/>
</dbReference>
<dbReference type="InterPro" id="IPR037213">
    <property type="entry name" value="Run_dom_sf"/>
</dbReference>
<evidence type="ECO:0000256" key="1">
    <source>
        <dbReference type="ARBA" id="ARBA00004603"/>
    </source>
</evidence>
<keyword evidence="7" id="KW-0862">Zinc</keyword>
<feature type="compositionally biased region" description="Low complexity" evidence="9">
    <location>
        <begin position="330"/>
        <end position="339"/>
    </location>
</feature>
<dbReference type="Pfam" id="PF13901">
    <property type="entry name" value="RH_dom"/>
    <property type="match status" value="1"/>
</dbReference>
<evidence type="ECO:0000256" key="9">
    <source>
        <dbReference type="SAM" id="MobiDB-lite"/>
    </source>
</evidence>
<dbReference type="AlphaFoldDB" id="A0A8R1TJ57"/>
<evidence type="ECO:0000256" key="6">
    <source>
        <dbReference type="ARBA" id="ARBA00022771"/>
    </source>
</evidence>
<dbReference type="GO" id="GO:0006914">
    <property type="term" value="P:autophagy"/>
    <property type="evidence" value="ECO:0007669"/>
    <property type="project" value="UniProtKB-KW"/>
</dbReference>
<dbReference type="Proteomes" id="UP000024404">
    <property type="component" value="Unassembled WGS sequence"/>
</dbReference>
<dbReference type="GO" id="GO:0008270">
    <property type="term" value="F:zinc ion binding"/>
    <property type="evidence" value="ECO:0007669"/>
    <property type="project" value="UniProtKB-KW"/>
</dbReference>
<evidence type="ECO:0000256" key="7">
    <source>
        <dbReference type="ARBA" id="ARBA00022833"/>
    </source>
</evidence>
<organism evidence="11 12">
    <name type="scientific">Onchocerca volvulus</name>
    <dbReference type="NCBI Taxonomy" id="6282"/>
    <lineage>
        <taxon>Eukaryota</taxon>
        <taxon>Metazoa</taxon>
        <taxon>Ecdysozoa</taxon>
        <taxon>Nematoda</taxon>
        <taxon>Chromadorea</taxon>
        <taxon>Rhabditida</taxon>
        <taxon>Spirurina</taxon>
        <taxon>Spiruromorpha</taxon>
        <taxon>Filarioidea</taxon>
        <taxon>Onchocercidae</taxon>
        <taxon>Onchocerca</taxon>
    </lineage>
</organism>
<dbReference type="EMBL" id="CMVM020000312">
    <property type="status" value="NOT_ANNOTATED_CDS"/>
    <property type="molecule type" value="Genomic_DNA"/>
</dbReference>
<evidence type="ECO:0000313" key="11">
    <source>
        <dbReference type="EnsemblMetazoa" id="OVOC10051.1"/>
    </source>
</evidence>
<accession>A0A8R1TJ57</accession>
<feature type="region of interest" description="Disordered" evidence="9">
    <location>
        <begin position="324"/>
        <end position="359"/>
    </location>
</feature>
<keyword evidence="2" id="KW-0597">Phosphoprotein</keyword>
<evidence type="ECO:0000256" key="4">
    <source>
        <dbReference type="ARBA" id="ARBA00022737"/>
    </source>
</evidence>
<dbReference type="OMA" id="TCREPII"/>
<dbReference type="InterPro" id="IPR025258">
    <property type="entry name" value="RH_dom"/>
</dbReference>
<sequence length="893" mass="100923">MAEQNEIKAKLMNELSNVLKQATSEYPSGDALSKESTQILCNTIEALFIHGLKRAFFHKKPRSSRYPEPNFWPFVSKYTHKAVLDQIATLNQIKTEIGKSRAWVRILLNENTIENYLNLLSRNIVVLSKFYDKWAFLRDTERMNILSGYIKGLTRLTVEAPINSFSLNTWTPTPLILSGLITGEPARLKQLAKSRCRSLSMLEDTEIAENALESLCGSTELSLSSDAGDSDTAGREVDVSSVYSHPSMLDGENIYLPALNAANSSVLSNPVPEDSILNYDPHQKLCLYGGGILICWFEFMHNFYFEKDGGFSFQIRVIRSTHRRVRRSSKSSSVGSSKSSRNESKPTTPSESQNVEEVGKETKIFEESYDNMQQTISSTHTLNNENKENQDQTTRAYEEKAVKVKEDKSFGSDSELSMNNEFTIHGMSKSSQNDSGNWIGSCAISDGVADDINLENSIQGTPYNVLYNLCPAISVDNEQSFTASGSKIGSMSKKSSDVELKRSVSMQDDLHMSEHYIEGNSLLGKGWIVHNHCEAEPFVGQASKMSSSTNTDSSRNLEMEIRNVLEASNEVVNQKHSDNGSLSDGIPVFEKVENLLQCSSDDVNTSFSISDHQGAVLSKEPKSEIDSNGDVSQFSDEILINILTSIPHEKGLDSQDFRCFTCRKSIGPTFASYRKCCFDEKYYCDGCFNRGEESVIPSRLIRNWDGHPRFVCRSNMNFIESIRDKAVLHLDQINPHLYTHCHALNTVKFLREKLSLSAMYLQSCRKSVAEDLESRVWPKDYLYKDIHLYSFADLLTVLSGYMETHLNNLLNFTTEHIRRCLLCSQKGFICEICSSAEVIYPFQLEITSRCLECFSVYHKNCLEKQRCPKCTRRERYMQQQPNIGSQHLLLDMD</sequence>
<feature type="compositionally biased region" description="Polar residues" evidence="9">
    <location>
        <begin position="346"/>
        <end position="355"/>
    </location>
</feature>
<dbReference type="PANTHER" id="PTHR12326">
    <property type="entry name" value="PLECKSTRIN HOMOLOGY DOMAIN CONTAINING PROTEIN"/>
    <property type="match status" value="1"/>
</dbReference>
<dbReference type="InterPro" id="IPR004012">
    <property type="entry name" value="Run_dom"/>
</dbReference>
<evidence type="ECO:0000256" key="8">
    <source>
        <dbReference type="ARBA" id="ARBA00023006"/>
    </source>
</evidence>
<protein>
    <submittedName>
        <fullName evidence="11">RUN domain-containing protein</fullName>
    </submittedName>
</protein>